<dbReference type="SUPFAM" id="SSF55961">
    <property type="entry name" value="Bet v1-like"/>
    <property type="match status" value="1"/>
</dbReference>
<keyword evidence="2" id="KW-1185">Reference proteome</keyword>
<accession>A0A512CX10</accession>
<dbReference type="Gene3D" id="3.30.530.20">
    <property type="match status" value="1"/>
</dbReference>
<organism evidence="1 2">
    <name type="scientific">Terrabacter aerolatus</name>
    <dbReference type="NCBI Taxonomy" id="422442"/>
    <lineage>
        <taxon>Bacteria</taxon>
        <taxon>Bacillati</taxon>
        <taxon>Actinomycetota</taxon>
        <taxon>Actinomycetes</taxon>
        <taxon>Micrococcales</taxon>
        <taxon>Intrasporangiaceae</taxon>
        <taxon>Terrabacter</taxon>
    </lineage>
</organism>
<proteinExistence type="predicted"/>
<dbReference type="InterPro" id="IPR019587">
    <property type="entry name" value="Polyketide_cyclase/dehydratase"/>
</dbReference>
<dbReference type="OrthoDB" id="3371087at2"/>
<evidence type="ECO:0000313" key="2">
    <source>
        <dbReference type="Proteomes" id="UP000321534"/>
    </source>
</evidence>
<dbReference type="Proteomes" id="UP000321534">
    <property type="component" value="Unassembled WGS sequence"/>
</dbReference>
<name>A0A512CX10_9MICO</name>
<protein>
    <submittedName>
        <fullName evidence="1">Polyketide cyclase</fullName>
    </submittedName>
</protein>
<reference evidence="1 2" key="1">
    <citation type="submission" date="2019-07" db="EMBL/GenBank/DDBJ databases">
        <title>Whole genome shotgun sequence of Terrabacter aerolatus NBRC 106305.</title>
        <authorList>
            <person name="Hosoyama A."/>
            <person name="Uohara A."/>
            <person name="Ohji S."/>
            <person name="Ichikawa N."/>
        </authorList>
    </citation>
    <scope>NUCLEOTIDE SEQUENCE [LARGE SCALE GENOMIC DNA]</scope>
    <source>
        <strain evidence="1 2">NBRC 106305</strain>
    </source>
</reference>
<evidence type="ECO:0000313" key="1">
    <source>
        <dbReference type="EMBL" id="GEO28753.1"/>
    </source>
</evidence>
<comment type="caution">
    <text evidence="1">The sequence shown here is derived from an EMBL/GenBank/DDBJ whole genome shotgun (WGS) entry which is preliminary data.</text>
</comment>
<gene>
    <name evidence="1" type="ORF">TAE01_05630</name>
</gene>
<dbReference type="Pfam" id="PF10604">
    <property type="entry name" value="Polyketide_cyc2"/>
    <property type="match status" value="1"/>
</dbReference>
<dbReference type="InterPro" id="IPR023393">
    <property type="entry name" value="START-like_dom_sf"/>
</dbReference>
<dbReference type="AlphaFoldDB" id="A0A512CX10"/>
<sequence length="143" mass="15382">MPSVTRSFTVRPAPAAVIDYLKDFANAEEWDPGTESCTRVGEGPVAVGAHWHNVSKIAGVTTELDYELVELTDSRIVLVGRNDSATSTDTITVLPSGDGSEITYHADLGLHGLANLAAPAMKLVFEKLADDTEEQLTRVLESR</sequence>
<dbReference type="CDD" id="cd08865">
    <property type="entry name" value="SRPBCC_10"/>
    <property type="match status" value="1"/>
</dbReference>
<dbReference type="RefSeq" id="WP_147063189.1">
    <property type="nucleotide sequence ID" value="NZ_BAAARO010000021.1"/>
</dbReference>
<dbReference type="EMBL" id="BJYX01000002">
    <property type="protein sequence ID" value="GEO28753.1"/>
    <property type="molecule type" value="Genomic_DNA"/>
</dbReference>